<dbReference type="Proteomes" id="UP001165586">
    <property type="component" value="Unassembled WGS sequence"/>
</dbReference>
<organism evidence="1 2">
    <name type="scientific">Herbiconiux daphne</name>
    <dbReference type="NCBI Taxonomy" id="2970914"/>
    <lineage>
        <taxon>Bacteria</taxon>
        <taxon>Bacillati</taxon>
        <taxon>Actinomycetota</taxon>
        <taxon>Actinomycetes</taxon>
        <taxon>Micrococcales</taxon>
        <taxon>Microbacteriaceae</taxon>
        <taxon>Herbiconiux</taxon>
    </lineage>
</organism>
<accession>A0ABT2H545</accession>
<name>A0ABT2H545_9MICO</name>
<proteinExistence type="predicted"/>
<evidence type="ECO:0000313" key="2">
    <source>
        <dbReference type="Proteomes" id="UP001165586"/>
    </source>
</evidence>
<reference evidence="1" key="1">
    <citation type="submission" date="2022-08" db="EMBL/GenBank/DDBJ databases">
        <authorList>
            <person name="Deng Y."/>
            <person name="Han X.-F."/>
            <person name="Zhang Y.-Q."/>
        </authorList>
    </citation>
    <scope>NUCLEOTIDE SEQUENCE</scope>
    <source>
        <strain evidence="1">CPCC 203386</strain>
    </source>
</reference>
<protein>
    <submittedName>
        <fullName evidence="1">Uncharacterized protein</fullName>
    </submittedName>
</protein>
<dbReference type="RefSeq" id="WP_259539967.1">
    <property type="nucleotide sequence ID" value="NZ_JANLCJ010000005.1"/>
</dbReference>
<dbReference type="EMBL" id="JANLCJ010000005">
    <property type="protein sequence ID" value="MCS5735060.1"/>
    <property type="molecule type" value="Genomic_DNA"/>
</dbReference>
<comment type="caution">
    <text evidence="1">The sequence shown here is derived from an EMBL/GenBank/DDBJ whole genome shotgun (WGS) entry which is preliminary data.</text>
</comment>
<keyword evidence="2" id="KW-1185">Reference proteome</keyword>
<sequence length="180" mass="20454">MQYSHAQNAALRFYEFYELSWELICTDRGTEVPGKLNLSAALGELPEHDELTTAKLEFPTDWLQFWLLSGLGSKLTLRDYSVYMLCVALIIGEWNAWRKSAGYAPQDELFPSTWRQGRVDRIGLPVRVSSPLRDVPVSITAEFYQSALQLNDRERASAIGALLRSPEQYRFGDITGLGIY</sequence>
<evidence type="ECO:0000313" key="1">
    <source>
        <dbReference type="EMBL" id="MCS5735060.1"/>
    </source>
</evidence>
<gene>
    <name evidence="1" type="ORF">N1032_15045</name>
</gene>